<organism evidence="2 3">
    <name type="scientific">Dipteronia dyeriana</name>
    <dbReference type="NCBI Taxonomy" id="168575"/>
    <lineage>
        <taxon>Eukaryota</taxon>
        <taxon>Viridiplantae</taxon>
        <taxon>Streptophyta</taxon>
        <taxon>Embryophyta</taxon>
        <taxon>Tracheophyta</taxon>
        <taxon>Spermatophyta</taxon>
        <taxon>Magnoliopsida</taxon>
        <taxon>eudicotyledons</taxon>
        <taxon>Gunneridae</taxon>
        <taxon>Pentapetalae</taxon>
        <taxon>rosids</taxon>
        <taxon>malvids</taxon>
        <taxon>Sapindales</taxon>
        <taxon>Sapindaceae</taxon>
        <taxon>Hippocastanoideae</taxon>
        <taxon>Acereae</taxon>
        <taxon>Dipteronia</taxon>
    </lineage>
</organism>
<dbReference type="GO" id="GO:0004523">
    <property type="term" value="F:RNA-DNA hybrid ribonuclease activity"/>
    <property type="evidence" value="ECO:0007669"/>
    <property type="project" value="InterPro"/>
</dbReference>
<proteinExistence type="predicted"/>
<dbReference type="PANTHER" id="PTHR47723">
    <property type="entry name" value="OS05G0353850 PROTEIN"/>
    <property type="match status" value="1"/>
</dbReference>
<dbReference type="Pfam" id="PF13456">
    <property type="entry name" value="RVT_3"/>
    <property type="match status" value="1"/>
</dbReference>
<dbReference type="InterPro" id="IPR053151">
    <property type="entry name" value="RNase_H-like"/>
</dbReference>
<name>A0AAD9X8Z2_9ROSI</name>
<feature type="domain" description="RNase H type-1" evidence="1">
    <location>
        <begin position="19"/>
        <end position="105"/>
    </location>
</feature>
<dbReference type="EMBL" id="JANJYI010000003">
    <property type="protein sequence ID" value="KAK2655069.1"/>
    <property type="molecule type" value="Genomic_DNA"/>
</dbReference>
<evidence type="ECO:0000313" key="2">
    <source>
        <dbReference type="EMBL" id="KAK2655069.1"/>
    </source>
</evidence>
<evidence type="ECO:0000313" key="3">
    <source>
        <dbReference type="Proteomes" id="UP001280121"/>
    </source>
</evidence>
<dbReference type="PANTHER" id="PTHR47723:SF19">
    <property type="entry name" value="POLYNUCLEOTIDYL TRANSFERASE, RIBONUCLEASE H-LIKE SUPERFAMILY PROTEIN"/>
    <property type="match status" value="1"/>
</dbReference>
<comment type="caution">
    <text evidence="2">The sequence shown here is derived from an EMBL/GenBank/DDBJ whole genome shotgun (WGS) entry which is preliminary data.</text>
</comment>
<dbReference type="AlphaFoldDB" id="A0AAD9X8Z2"/>
<dbReference type="SUPFAM" id="SSF53098">
    <property type="entry name" value="Ribonuclease H-like"/>
    <property type="match status" value="1"/>
</dbReference>
<keyword evidence="3" id="KW-1185">Reference proteome</keyword>
<dbReference type="GO" id="GO:0003676">
    <property type="term" value="F:nucleic acid binding"/>
    <property type="evidence" value="ECO:0007669"/>
    <property type="project" value="InterPro"/>
</dbReference>
<gene>
    <name evidence="2" type="ORF">Ddye_008121</name>
</gene>
<dbReference type="CDD" id="cd06222">
    <property type="entry name" value="RNase_H_like"/>
    <property type="match status" value="1"/>
</dbReference>
<protein>
    <recommendedName>
        <fullName evidence="1">RNase H type-1 domain-containing protein</fullName>
    </recommendedName>
</protein>
<dbReference type="InterPro" id="IPR012337">
    <property type="entry name" value="RNaseH-like_sf"/>
</dbReference>
<evidence type="ECO:0000259" key="1">
    <source>
        <dbReference type="Pfam" id="PF13456"/>
    </source>
</evidence>
<dbReference type="InterPro" id="IPR044730">
    <property type="entry name" value="RNase_H-like_dom_plant"/>
</dbReference>
<dbReference type="Proteomes" id="UP001280121">
    <property type="component" value="Unassembled WGS sequence"/>
</dbReference>
<reference evidence="2" key="1">
    <citation type="journal article" date="2023" name="Plant J.">
        <title>Genome sequences and population genomics provide insights into the demographic history, inbreeding, and mutation load of two 'living fossil' tree species of Dipteronia.</title>
        <authorList>
            <person name="Feng Y."/>
            <person name="Comes H.P."/>
            <person name="Chen J."/>
            <person name="Zhu S."/>
            <person name="Lu R."/>
            <person name="Zhang X."/>
            <person name="Li P."/>
            <person name="Qiu J."/>
            <person name="Olsen K.M."/>
            <person name="Qiu Y."/>
        </authorList>
    </citation>
    <scope>NUCLEOTIDE SEQUENCE</scope>
    <source>
        <strain evidence="2">KIB01</strain>
    </source>
</reference>
<sequence>MKSCCVSWSPPSPDWVKLNVDGSMMPESEAIFVGGVVRGHRKSWMVGFSLNKSMGSILKGLKLVWKAGYRKIIVESGSQVVVAILNQNASLNHPLLNIILACKLLITNE</sequence>
<accession>A0AAD9X8Z2</accession>
<dbReference type="InterPro" id="IPR002156">
    <property type="entry name" value="RNaseH_domain"/>
</dbReference>